<feature type="transmembrane region" description="Helical" evidence="13">
    <location>
        <begin position="1807"/>
        <end position="1833"/>
    </location>
</feature>
<feature type="region of interest" description="Disordered" evidence="12">
    <location>
        <begin position="652"/>
        <end position="675"/>
    </location>
</feature>
<dbReference type="Gene3D" id="3.90.550.10">
    <property type="entry name" value="Spore Coat Polysaccharide Biosynthesis Protein SpsA, Chain A"/>
    <property type="match status" value="1"/>
</dbReference>
<dbReference type="InterPro" id="IPR004766">
    <property type="entry name" value="TM_rcpt_patched"/>
</dbReference>
<feature type="compositionally biased region" description="Low complexity" evidence="12">
    <location>
        <begin position="699"/>
        <end position="710"/>
    </location>
</feature>
<dbReference type="CDD" id="cd04652">
    <property type="entry name" value="LbH_eIF2B_gamma_C"/>
    <property type="match status" value="1"/>
</dbReference>
<dbReference type="InterPro" id="IPR053958">
    <property type="entry name" value="HMGCR/SNAP/NPC1-like_SSD"/>
</dbReference>
<dbReference type="PROSITE" id="PS50156">
    <property type="entry name" value="SSD"/>
    <property type="match status" value="1"/>
</dbReference>
<dbReference type="Gene3D" id="1.20.1640.10">
    <property type="entry name" value="Multidrug efflux transporter AcrB transmembrane domain"/>
    <property type="match status" value="2"/>
</dbReference>
<evidence type="ECO:0000256" key="1">
    <source>
        <dbReference type="ARBA" id="ARBA00004141"/>
    </source>
</evidence>
<dbReference type="CDD" id="cd04198">
    <property type="entry name" value="eIF-2B_gamma_N"/>
    <property type="match status" value="1"/>
</dbReference>
<dbReference type="InterPro" id="IPR000731">
    <property type="entry name" value="SSD"/>
</dbReference>
<dbReference type="PANTHER" id="PTHR46022">
    <property type="entry name" value="PROTEIN PATCHED"/>
    <property type="match status" value="1"/>
</dbReference>
<evidence type="ECO:0000256" key="5">
    <source>
        <dbReference type="ARBA" id="ARBA00022490"/>
    </source>
</evidence>
<comment type="caution">
    <text evidence="15">The sequence shown here is derived from an EMBL/GenBank/DDBJ whole genome shotgun (WGS) entry which is preliminary data.</text>
</comment>
<feature type="compositionally biased region" description="Basic residues" evidence="12">
    <location>
        <begin position="1"/>
        <end position="26"/>
    </location>
</feature>
<feature type="region of interest" description="Disordered" evidence="12">
    <location>
        <begin position="2005"/>
        <end position="2027"/>
    </location>
</feature>
<comment type="similarity">
    <text evidence="4">Belongs to the eIF-2B gamma/epsilon subunits family.</text>
</comment>
<dbReference type="InterPro" id="IPR005835">
    <property type="entry name" value="NTP_transferase_dom"/>
</dbReference>
<dbReference type="FunFam" id="3.90.550.10:FF:000105">
    <property type="entry name" value="translation initiation factor eIF-2B subunit gamma"/>
    <property type="match status" value="1"/>
</dbReference>
<comment type="subcellular location">
    <subcellularLocation>
        <location evidence="2">Cytoplasm</location>
        <location evidence="2">Cytosol</location>
    </subcellularLocation>
    <subcellularLocation>
        <location evidence="1">Membrane</location>
        <topology evidence="1">Multi-pass membrane protein</topology>
    </subcellularLocation>
</comment>
<feature type="transmembrane region" description="Helical" evidence="13">
    <location>
        <begin position="1475"/>
        <end position="1495"/>
    </location>
</feature>
<gene>
    <name evidence="15" type="ORF">AAFF_G00304380</name>
</gene>
<evidence type="ECO:0000256" key="8">
    <source>
        <dbReference type="ARBA" id="ARBA00023136"/>
    </source>
</evidence>
<dbReference type="Pfam" id="PF12349">
    <property type="entry name" value="Sterol-sensing"/>
    <property type="match status" value="1"/>
</dbReference>
<dbReference type="GO" id="GO:0097108">
    <property type="term" value="F:hedgehog family protein binding"/>
    <property type="evidence" value="ECO:0007669"/>
    <property type="project" value="TreeGrafter"/>
</dbReference>
<feature type="region of interest" description="Disordered" evidence="12">
    <location>
        <begin position="1"/>
        <end position="32"/>
    </location>
</feature>
<feature type="transmembrane region" description="Helical" evidence="13">
    <location>
        <begin position="1202"/>
        <end position="1227"/>
    </location>
</feature>
<dbReference type="Gene3D" id="2.160.10.10">
    <property type="entry name" value="Hexapeptide repeat proteins"/>
    <property type="match status" value="1"/>
</dbReference>
<keyword evidence="5" id="KW-0963">Cytoplasm</keyword>
<reference evidence="15" key="1">
    <citation type="journal article" date="2023" name="Science">
        <title>Genome structures resolve the early diversification of teleost fishes.</title>
        <authorList>
            <person name="Parey E."/>
            <person name="Louis A."/>
            <person name="Montfort J."/>
            <person name="Bouchez O."/>
            <person name="Roques C."/>
            <person name="Iampietro C."/>
            <person name="Lluch J."/>
            <person name="Castinel A."/>
            <person name="Donnadieu C."/>
            <person name="Desvignes T."/>
            <person name="Floi Bucao C."/>
            <person name="Jouanno E."/>
            <person name="Wen M."/>
            <person name="Mejri S."/>
            <person name="Dirks R."/>
            <person name="Jansen H."/>
            <person name="Henkel C."/>
            <person name="Chen W.J."/>
            <person name="Zahm M."/>
            <person name="Cabau C."/>
            <person name="Klopp C."/>
            <person name="Thompson A.W."/>
            <person name="Robinson-Rechavi M."/>
            <person name="Braasch I."/>
            <person name="Lecointre G."/>
            <person name="Bobe J."/>
            <person name="Postlethwait J.H."/>
            <person name="Berthelot C."/>
            <person name="Roest Crollius H."/>
            <person name="Guiguen Y."/>
        </authorList>
    </citation>
    <scope>NUCLEOTIDE SEQUENCE</scope>
    <source>
        <strain evidence="15">NC1722</strain>
    </source>
</reference>
<keyword evidence="9" id="KW-0675">Receptor</keyword>
<name>A0AAD7SQC4_9TELE</name>
<dbReference type="Pfam" id="PF25084">
    <property type="entry name" value="LbH_EIF2B"/>
    <property type="match status" value="1"/>
</dbReference>
<keyword evidence="10" id="KW-0325">Glycoprotein</keyword>
<feature type="region of interest" description="Disordered" evidence="12">
    <location>
        <begin position="563"/>
        <end position="616"/>
    </location>
</feature>
<feature type="compositionally biased region" description="Pro residues" evidence="12">
    <location>
        <begin position="2005"/>
        <end position="2014"/>
    </location>
</feature>
<keyword evidence="6 13" id="KW-0812">Transmembrane</keyword>
<dbReference type="InterPro" id="IPR029044">
    <property type="entry name" value="Nucleotide-diphossugar_trans"/>
</dbReference>
<evidence type="ECO:0000313" key="15">
    <source>
        <dbReference type="EMBL" id="KAJ8406207.1"/>
    </source>
</evidence>
<feature type="transmembrane region" description="Helical" evidence="13">
    <location>
        <begin position="1275"/>
        <end position="1297"/>
    </location>
</feature>
<dbReference type="InterPro" id="IPR036397">
    <property type="entry name" value="RNaseH_sf"/>
</dbReference>
<evidence type="ECO:0000256" key="12">
    <source>
        <dbReference type="SAM" id="MobiDB-lite"/>
    </source>
</evidence>
<dbReference type="Proteomes" id="UP001221898">
    <property type="component" value="Unassembled WGS sequence"/>
</dbReference>
<dbReference type="EMBL" id="JAINUG010000044">
    <property type="protein sequence ID" value="KAJ8406207.1"/>
    <property type="molecule type" value="Genomic_DNA"/>
</dbReference>
<organism evidence="15 16">
    <name type="scientific">Aldrovandia affinis</name>
    <dbReference type="NCBI Taxonomy" id="143900"/>
    <lineage>
        <taxon>Eukaryota</taxon>
        <taxon>Metazoa</taxon>
        <taxon>Chordata</taxon>
        <taxon>Craniata</taxon>
        <taxon>Vertebrata</taxon>
        <taxon>Euteleostomi</taxon>
        <taxon>Actinopterygii</taxon>
        <taxon>Neopterygii</taxon>
        <taxon>Teleostei</taxon>
        <taxon>Notacanthiformes</taxon>
        <taxon>Halosauridae</taxon>
        <taxon>Aldrovandia</taxon>
    </lineage>
</organism>
<dbReference type="GO" id="GO:0045879">
    <property type="term" value="P:negative regulation of smoothened signaling pathway"/>
    <property type="evidence" value="ECO:0007669"/>
    <property type="project" value="TreeGrafter"/>
</dbReference>
<evidence type="ECO:0000256" key="7">
    <source>
        <dbReference type="ARBA" id="ARBA00022989"/>
    </source>
</evidence>
<feature type="transmembrane region" description="Helical" evidence="13">
    <location>
        <begin position="1171"/>
        <end position="1190"/>
    </location>
</feature>
<evidence type="ECO:0000256" key="2">
    <source>
        <dbReference type="ARBA" id="ARBA00004514"/>
    </source>
</evidence>
<dbReference type="NCBIfam" id="TIGR00918">
    <property type="entry name" value="2A060602"/>
    <property type="match status" value="1"/>
</dbReference>
<evidence type="ECO:0000259" key="14">
    <source>
        <dbReference type="PROSITE" id="PS50156"/>
    </source>
</evidence>
<feature type="transmembrane region" description="Helical" evidence="13">
    <location>
        <begin position="1778"/>
        <end position="1800"/>
    </location>
</feature>
<evidence type="ECO:0000256" key="10">
    <source>
        <dbReference type="ARBA" id="ARBA00023180"/>
    </source>
</evidence>
<dbReference type="SUPFAM" id="SSF53448">
    <property type="entry name" value="Nucleotide-diphospho-sugar transferases"/>
    <property type="match status" value="1"/>
</dbReference>
<keyword evidence="8 13" id="KW-0472">Membrane</keyword>
<feature type="transmembrane region" description="Helical" evidence="13">
    <location>
        <begin position="1751"/>
        <end position="1772"/>
    </location>
</feature>
<evidence type="ECO:0000313" key="16">
    <source>
        <dbReference type="Proteomes" id="UP001221898"/>
    </source>
</evidence>
<keyword evidence="7 13" id="KW-1133">Transmembrane helix</keyword>
<feature type="region of interest" description="Disordered" evidence="12">
    <location>
        <begin position="691"/>
        <end position="716"/>
    </location>
</feature>
<evidence type="ECO:0000256" key="6">
    <source>
        <dbReference type="ARBA" id="ARBA00022692"/>
    </source>
</evidence>
<feature type="region of interest" description="Disordered" evidence="12">
    <location>
        <begin position="2100"/>
        <end position="2174"/>
    </location>
</feature>
<dbReference type="GO" id="GO:0005886">
    <property type="term" value="C:plasma membrane"/>
    <property type="evidence" value="ECO:0007669"/>
    <property type="project" value="TreeGrafter"/>
</dbReference>
<dbReference type="GO" id="GO:0005119">
    <property type="term" value="F:smoothened binding"/>
    <property type="evidence" value="ECO:0007669"/>
    <property type="project" value="TreeGrafter"/>
</dbReference>
<comment type="subunit">
    <text evidence="11">Component of the translation initiation factor 2B (eIF2B) complex which is a heterodecamer of two sets of five different subunits: alpha, beta, gamma, delta and epsilon. Subunits alpha, beta and delta comprise a regulatory subcomplex and subunits epsilon and gamma comprise a catalytic subcomplex. Within the complex, the hexameric regulatory complex resides at the center, with the two heterodimeric catalytic subcomplexes bound on opposite sides.</text>
</comment>
<evidence type="ECO:0000256" key="9">
    <source>
        <dbReference type="ARBA" id="ARBA00023170"/>
    </source>
</evidence>
<evidence type="ECO:0000256" key="11">
    <source>
        <dbReference type="ARBA" id="ARBA00046432"/>
    </source>
</evidence>
<feature type="transmembrane region" description="Helical" evidence="13">
    <location>
        <begin position="1303"/>
        <end position="1328"/>
    </location>
</feature>
<sequence>MTHVLGGRRGRCFSRNRGGGRGRRRDGRRERVEATRAVCRGGRAGGEDCGPRQLPAKLISFPEKTKLSHIPRVQFAVTSEVCELGFESCLSTKELSSFSQVREMELQAVLMAARGGSRMMELTYSVPKPLLPVGNKPLIWYPLNLLERVGFEEVIVITTKEVQKLLSTDTKMKLDVVCIQDDAEMGTADALRHIQQKIKTDVLVVSCDLITDVALHEVVDLFRAHDATLSMLMSKTHEFTETVPGQKGKKKTGEQRDFVGVDASGKRLLFMANEADLDEDLVVRKSIMRKHPRMRIRTGLLDAHLYCLKKSVVDFLADNKSISSIRGELVPYLVRKQFSKSASSQKNKEDLDQNLKKTDTNTNAEIRISPTDEEQLLLARERSCWNDHRGDMSDAYHGCKLRCYVHIMEEGMCYRVNTLAAYIEANRMAPKLTEEPPVHPTASVSERSLVGADSIIGASCQISDKTSIKRSTIGASSVVKEKVKIANSIIMSGVTIEEGCNIQGSVICSNAVIGRGADIKYCFVGNAQRIEPEAPGPAILVRLELISRAQPLQRQLIERLPENPKLQAGPLYSPTPPACCSEHSEDPNSKEKPTPVRATPPPDKVQAPPRVNTLHVSPGRVDRTLCWRPPWQAATADPRAHRQVAVICRKPEWESGSSSLGHSRDGDHGPALTAVDRSSLGVGSAAIFPSPLPGEGRGPSSVAVVSTQSPSPSPSRLRALAEGVFSGAAYLDKASHRVAPAVPGLDAGRCVQCHSPPSPAERDRCVFSRARGSDVNRPIVYQARLSLGQAQCVSVRENGEGKAVGQKAPLWIRARFQALLFSLGCQIQRHCGKVLFIGLLVFGALSVGLRVAAIETDIEQLWVEAGSRVSRELRYTKEKQGEEAVFTFQMLIQTSKQEGTNILTQEALLQHLEAALAASKVQVSLYGKSWDLNKICYKSGVPIIENVMIERMIDKLFPCMIITPLDCFWEGAKLQGGSAYLPGMPDIQWMNLDPLKLMEELSQFTSLEGFREMLDKAQVGHAYMSRPCLDPNDLDCPQSAPNKDLRQSPDIARELQGGCHGFSKKFMHWEEELILGGRAKTSQDALLSAEALQTMYLLMSPKQLYEHFKDDYEIHDINWNQEKATAILASWQRKFVEVVHQSIPHNSSQTMHAFSTTTLNDIMKSFSDVSVIRVAGGYLLMLAYACVTMLRWDCTKSQGAVGLAGVLLVALSVAAGLGLCSLLGLSFNAATTQVLPFLALGIGVDDMFLLAHSFTETGSNIPFKDRTGDCLRRTGTSVALTSINNMIAFFMAALVPIPALRAFSLQAAIVVVFNFAMVLLIFPAILSLDLHRREDKRLDILCCFYSPCSSRVIQIQPQEFSDANDNHTYPPTSPSYIGPTITTSTQITTTVQAFTQCDAAGQHIVTILPPTSQISTSPPSVLLFGPSSSTRDLLAQVDETKEERECVPLPFFRWNLSDFAREKYAPLLLKPETKAVVLVLFVALLGLSLYGTTMVHDGLYLTDIVPRDTKEYDFISAQFQYFSFYNMYLVTMADFDYGRSQRQLLQLHTAFSSVKYVVRDGDQQLPRMWLHYFQDWLRGLQAAFDADWAAGRITWDSYRNGTEDGVLAYKLLIQTGSKKDPFNYSQLTTRRLVDEEGLVPPEIFYIYLTVWVSNDPLGYAASQANFYPHPREWIHDKYDTTGENLRIPAAEPLEFAQFPFYLNGLRQTSDFIEAIESVRSICEEFARKGVPNYPNGYPFLFWEQYIGLRHWFLLAVSVVLACTFLVCAVLLLNPWTAGVIVFILAMMTVELFGIMGLIGIKLSAIPVVILIASVGIGVEFTVHVALGFLTAIGDRNLRSAVALEHMFAPVMDGAVSTLLGVLMLAGSEFDFIMSFVGLVRWVPSPRLVLGPQPPESEPRPACCKHRGASPHRALKQDIFHGGPAVIDEGSQRETEHCQAGAQEFLQLVRPPVEGMQGEEMEGKAKRIGPGLERKSRGGLCTGGLVGTSPHPARCAPDPCSPPAHPFPGAPPPPMNHHGYYAGRYPQGPRHQAFSEAEDSEYYSETTTTSGLGEEEYKYCDRSAYITPPTPAPTTHILLEASKNPSFPKLTVVKPYSEGPDVATRKEHLNGPSQPTVTSVSSQIARWDKKQDYTQDQGPKRQHLPSDRPQGPGRTTHCGPRSQYSSRPHHNRTTMPVYNAGTRVQGPSSAVTMVTATASVTVAVHPSLPGSYRGYTHEGFEDSETDCFEDTLGMSQTHGKATDNSKKGTLELQDLECDEKRQHPTDQALGVGYLGPGLNLICLRPFEVTAMAQECLQARQKTWHYPKKAVVNANDSSLLKLRTAPVLGSSRAQWSPRCIKQMGPLAQSCSRKQDNDPKHTLKLCKNYLVKEEREGQLKLKTWPAQCPDLNPIEIVCDKLDRRNRPCSAHIFEKERRFRGVGRRVICVNNGSKPHEGLPYSAVEVWVHGAKGVRGRRRRMGDPTEGQAEWGGGHAYCPPQSPSCPLLMSC</sequence>
<dbReference type="GO" id="GO:0003676">
    <property type="term" value="F:nucleic acid binding"/>
    <property type="evidence" value="ECO:0007669"/>
    <property type="project" value="InterPro"/>
</dbReference>
<comment type="similarity">
    <text evidence="3">Belongs to the patched family.</text>
</comment>
<accession>A0AAD7SQC4</accession>
<evidence type="ECO:0000256" key="3">
    <source>
        <dbReference type="ARBA" id="ARBA00005585"/>
    </source>
</evidence>
<dbReference type="FunFam" id="1.20.1640.10:FF:000003">
    <property type="entry name" value="protein patched homolog 1"/>
    <property type="match status" value="1"/>
</dbReference>
<dbReference type="Gene3D" id="3.30.420.10">
    <property type="entry name" value="Ribonuclease H-like superfamily/Ribonuclease H"/>
    <property type="match status" value="1"/>
</dbReference>
<feature type="transmembrane region" description="Helical" evidence="13">
    <location>
        <begin position="1233"/>
        <end position="1254"/>
    </location>
</feature>
<dbReference type="FunFam" id="1.20.1640.10:FF:000007">
    <property type="entry name" value="Protein patched homolog 1"/>
    <property type="match status" value="1"/>
</dbReference>
<proteinExistence type="inferred from homology"/>
<feature type="transmembrane region" description="Helical" evidence="13">
    <location>
        <begin position="1515"/>
        <end position="1535"/>
    </location>
</feature>
<protein>
    <recommendedName>
        <fullName evidence="14">SSD domain-containing protein</fullName>
    </recommendedName>
</protein>
<feature type="compositionally biased region" description="Basic and acidic residues" evidence="12">
    <location>
        <begin position="582"/>
        <end position="594"/>
    </location>
</feature>
<dbReference type="Pfam" id="PF00483">
    <property type="entry name" value="NTP_transferase"/>
    <property type="match status" value="1"/>
</dbReference>
<dbReference type="SUPFAM" id="SSF82866">
    <property type="entry name" value="Multidrug efflux transporter AcrB transmembrane domain"/>
    <property type="match status" value="2"/>
</dbReference>
<evidence type="ECO:0000256" key="13">
    <source>
        <dbReference type="SAM" id="Phobius"/>
    </source>
</evidence>
<evidence type="ECO:0000256" key="4">
    <source>
        <dbReference type="ARBA" id="ARBA00007878"/>
    </source>
</evidence>
<keyword evidence="16" id="KW-1185">Reference proteome</keyword>
<feature type="compositionally biased region" description="Polar residues" evidence="12">
    <location>
        <begin position="2110"/>
        <end position="2123"/>
    </location>
</feature>
<dbReference type="GO" id="GO:0008158">
    <property type="term" value="F:hedgehog receptor activity"/>
    <property type="evidence" value="ECO:0007669"/>
    <property type="project" value="InterPro"/>
</dbReference>
<feature type="domain" description="SSD" evidence="14">
    <location>
        <begin position="1170"/>
        <end position="1328"/>
    </location>
</feature>
<dbReference type="InterPro" id="IPR056764">
    <property type="entry name" value="LbH_EIF2B3/5"/>
</dbReference>
<dbReference type="PANTHER" id="PTHR46022:SF3">
    <property type="entry name" value="PROTEIN PATCHED HOMOLOG 2"/>
    <property type="match status" value="1"/>
</dbReference>